<keyword evidence="3" id="KW-1185">Reference proteome</keyword>
<comment type="caution">
    <text evidence="2">The sequence shown here is derived from an EMBL/GenBank/DDBJ whole genome shotgun (WGS) entry which is preliminary data.</text>
</comment>
<dbReference type="EMBL" id="MQUQ01000040">
    <property type="protein sequence ID" value="OLZ43140.1"/>
    <property type="molecule type" value="Genomic_DNA"/>
</dbReference>
<evidence type="ECO:0000313" key="3">
    <source>
        <dbReference type="Proteomes" id="UP000187486"/>
    </source>
</evidence>
<name>A0A1R0KDU5_9PSEU</name>
<dbReference type="Proteomes" id="UP000187486">
    <property type="component" value="Unassembled WGS sequence"/>
</dbReference>
<dbReference type="SUPFAM" id="SSF56059">
    <property type="entry name" value="Glutathione synthetase ATP-binding domain-like"/>
    <property type="match status" value="1"/>
</dbReference>
<feature type="region of interest" description="Disordered" evidence="1">
    <location>
        <begin position="113"/>
        <end position="142"/>
    </location>
</feature>
<reference evidence="2 3" key="1">
    <citation type="submission" date="2016-01" db="EMBL/GenBank/DDBJ databases">
        <title>Amycolatopsis coloradensis genome sequencing and assembly.</title>
        <authorList>
            <person name="Mayilraj S."/>
        </authorList>
    </citation>
    <scope>NUCLEOTIDE SEQUENCE [LARGE SCALE GENOMIC DNA]</scope>
    <source>
        <strain evidence="2 3">DSM 44225</strain>
    </source>
</reference>
<feature type="non-terminal residue" evidence="2">
    <location>
        <position position="1"/>
    </location>
</feature>
<protein>
    <submittedName>
        <fullName evidence="2">Uncharacterized protein</fullName>
    </submittedName>
</protein>
<organism evidence="2 3">
    <name type="scientific">Amycolatopsis coloradensis</name>
    <dbReference type="NCBI Taxonomy" id="76021"/>
    <lineage>
        <taxon>Bacteria</taxon>
        <taxon>Bacillati</taxon>
        <taxon>Actinomycetota</taxon>
        <taxon>Actinomycetes</taxon>
        <taxon>Pseudonocardiales</taxon>
        <taxon>Pseudonocardiaceae</taxon>
        <taxon>Amycolatopsis</taxon>
    </lineage>
</organism>
<evidence type="ECO:0000256" key="1">
    <source>
        <dbReference type="SAM" id="MobiDB-lite"/>
    </source>
</evidence>
<gene>
    <name evidence="2" type="ORF">BS329_40340</name>
</gene>
<dbReference type="STRING" id="76021.BS329_40340"/>
<feature type="compositionally biased region" description="Low complexity" evidence="1">
    <location>
        <begin position="132"/>
        <end position="142"/>
    </location>
</feature>
<feature type="compositionally biased region" description="Polar residues" evidence="1">
    <location>
        <begin position="114"/>
        <end position="131"/>
    </location>
</feature>
<proteinExistence type="predicted"/>
<dbReference type="AlphaFoldDB" id="A0A1R0KDU5"/>
<accession>A0A1R0KDU5</accession>
<evidence type="ECO:0000313" key="2">
    <source>
        <dbReference type="EMBL" id="OLZ43140.1"/>
    </source>
</evidence>
<dbReference type="Gene3D" id="3.30.470.20">
    <property type="entry name" value="ATP-grasp fold, B domain"/>
    <property type="match status" value="1"/>
</dbReference>
<sequence length="142" mass="15135">EAGVREFAHTEPVDTTTPEDLRDVALTAHQYQRWIPKAYEARVFVVGDEIIASEIHAHTDAARVDWRAGYGSNTYRVAELPADVTAGIARLMGERGLVFGALDFAIDTEAGSGSLKSTRVASTAGSNTKQEPSSPGTSPTSS</sequence>